<dbReference type="GO" id="GO:0006801">
    <property type="term" value="P:superoxide metabolic process"/>
    <property type="evidence" value="ECO:0007669"/>
    <property type="project" value="InterPro"/>
</dbReference>
<evidence type="ECO:0000313" key="4">
    <source>
        <dbReference type="Proteomes" id="UP000004217"/>
    </source>
</evidence>
<evidence type="ECO:0008006" key="5">
    <source>
        <dbReference type="Google" id="ProtNLM"/>
    </source>
</evidence>
<comment type="caution">
    <text evidence="3">The sequence shown here is derived from an EMBL/GenBank/DDBJ whole genome shotgun (WGS) entry which is preliminary data.</text>
</comment>
<dbReference type="GO" id="GO:0046872">
    <property type="term" value="F:metal ion binding"/>
    <property type="evidence" value="ECO:0007669"/>
    <property type="project" value="InterPro"/>
</dbReference>
<feature type="compositionally biased region" description="Low complexity" evidence="2">
    <location>
        <begin position="71"/>
        <end position="83"/>
    </location>
</feature>
<feature type="region of interest" description="Disordered" evidence="2">
    <location>
        <begin position="1"/>
        <end position="35"/>
    </location>
</feature>
<dbReference type="Gene3D" id="2.60.40.200">
    <property type="entry name" value="Superoxide dismutase, copper/zinc binding domain"/>
    <property type="match status" value="1"/>
</dbReference>
<dbReference type="PATRIC" id="fig|700597.3.peg.3601"/>
<dbReference type="EMBL" id="AGBF01000058">
    <property type="protein sequence ID" value="EGX58359.1"/>
    <property type="molecule type" value="Genomic_DNA"/>
</dbReference>
<proteinExistence type="inferred from homology"/>
<evidence type="ECO:0000256" key="2">
    <source>
        <dbReference type="SAM" id="MobiDB-lite"/>
    </source>
</evidence>
<feature type="region of interest" description="Disordered" evidence="2">
    <location>
        <begin position="60"/>
        <end position="106"/>
    </location>
</feature>
<protein>
    <recommendedName>
        <fullName evidence="5">Superoxide dismutase copper/zinc binding domain-containing protein</fullName>
    </recommendedName>
</protein>
<evidence type="ECO:0000313" key="3">
    <source>
        <dbReference type="EMBL" id="EGX58359.1"/>
    </source>
</evidence>
<comment type="similarity">
    <text evidence="1">Belongs to the Cu-Zn superoxide dismutase family.</text>
</comment>
<dbReference type="RefSeq" id="WP_007497053.1">
    <property type="nucleotide sequence ID" value="NZ_AGBF01000058.1"/>
</dbReference>
<dbReference type="AlphaFoldDB" id="G2GDU1"/>
<dbReference type="SUPFAM" id="SSF49329">
    <property type="entry name" value="Cu,Zn superoxide dismutase-like"/>
    <property type="match status" value="1"/>
</dbReference>
<reference evidence="3 4" key="1">
    <citation type="submission" date="2011-08" db="EMBL/GenBank/DDBJ databases">
        <authorList>
            <person name="Lin Y."/>
            <person name="Hao X."/>
            <person name="Johnstone L."/>
            <person name="Miller S.J."/>
            <person name="Wei G."/>
            <person name="Rensing C."/>
        </authorList>
    </citation>
    <scope>NUCLEOTIDE SEQUENCE [LARGE SCALE GENOMIC DNA]</scope>
    <source>
        <strain evidence="3 4">K42</strain>
    </source>
</reference>
<evidence type="ECO:0000256" key="1">
    <source>
        <dbReference type="ARBA" id="ARBA00010457"/>
    </source>
</evidence>
<name>G2GDU1_9ACTN</name>
<sequence length="235" mass="24127">MSPHDPTTGCASPRDAAPATRPTAFPRSGRETPARPRTALTACCAALTATALLLLSGCGAGSSGDKSLPPSTSSSSSTSTSSSGMNDMAGMQMGDPNATPANKVPGADLVQGSFQLLDTRPPGMDDVKGTAWLAQSAKGTTVTLSLTGLRPGDQYMSHLHAQSCATKGGGDHFQFVKGGPTVPPNEVHLMFKADKMGMGMMTVNNDRRTGKGAVAIVVHPSATMDNRIACADFDF</sequence>
<dbReference type="InterPro" id="IPR036423">
    <property type="entry name" value="SOD-like_Cu/Zn_dom_sf"/>
</dbReference>
<organism evidence="3 4">
    <name type="scientific">Streptomyces zinciresistens K42</name>
    <dbReference type="NCBI Taxonomy" id="700597"/>
    <lineage>
        <taxon>Bacteria</taxon>
        <taxon>Bacillati</taxon>
        <taxon>Actinomycetota</taxon>
        <taxon>Actinomycetes</taxon>
        <taxon>Kitasatosporales</taxon>
        <taxon>Streptomycetaceae</taxon>
        <taxon>Streptomyces</taxon>
    </lineage>
</organism>
<dbReference type="Proteomes" id="UP000004217">
    <property type="component" value="Unassembled WGS sequence"/>
</dbReference>
<keyword evidence="4" id="KW-1185">Reference proteome</keyword>
<accession>G2GDU1</accession>
<gene>
    <name evidence="3" type="ORF">SZN_18346</name>
</gene>
<feature type="compositionally biased region" description="Low complexity" evidence="2">
    <location>
        <begin position="11"/>
        <end position="27"/>
    </location>
</feature>